<keyword evidence="2" id="KW-0808">Transferase</keyword>
<dbReference type="SUPFAM" id="SSF82199">
    <property type="entry name" value="SET domain"/>
    <property type="match status" value="1"/>
</dbReference>
<evidence type="ECO:0000256" key="6">
    <source>
        <dbReference type="ARBA" id="ARBA00048619"/>
    </source>
</evidence>
<dbReference type="GO" id="GO:0042799">
    <property type="term" value="F:histone H4K20 methyltransferase activity"/>
    <property type="evidence" value="ECO:0007669"/>
    <property type="project" value="TreeGrafter"/>
</dbReference>
<dbReference type="GO" id="GO:0045814">
    <property type="term" value="P:negative regulation of gene expression, epigenetic"/>
    <property type="evidence" value="ECO:0007669"/>
    <property type="project" value="TreeGrafter"/>
</dbReference>
<dbReference type="OrthoDB" id="438641at2759"/>
<dbReference type="InterPro" id="IPR046341">
    <property type="entry name" value="SET_dom_sf"/>
</dbReference>
<organism evidence="8 9">
    <name type="scientific">Schizophyllum amplum</name>
    <dbReference type="NCBI Taxonomy" id="97359"/>
    <lineage>
        <taxon>Eukaryota</taxon>
        <taxon>Fungi</taxon>
        <taxon>Dikarya</taxon>
        <taxon>Basidiomycota</taxon>
        <taxon>Agaricomycotina</taxon>
        <taxon>Agaricomycetes</taxon>
        <taxon>Agaricomycetidae</taxon>
        <taxon>Agaricales</taxon>
        <taxon>Schizophyllaceae</taxon>
        <taxon>Schizophyllum</taxon>
    </lineage>
</organism>
<dbReference type="Proteomes" id="UP000320762">
    <property type="component" value="Unassembled WGS sequence"/>
</dbReference>
<dbReference type="Pfam" id="PF00856">
    <property type="entry name" value="SET"/>
    <property type="match status" value="1"/>
</dbReference>
<dbReference type="SMART" id="SM00317">
    <property type="entry name" value="SET"/>
    <property type="match status" value="1"/>
</dbReference>
<comment type="caution">
    <text evidence="8">The sequence shown here is derived from an EMBL/GenBank/DDBJ whole genome shotgun (WGS) entry which is preliminary data.</text>
</comment>
<evidence type="ECO:0000256" key="4">
    <source>
        <dbReference type="ARBA" id="ARBA00042380"/>
    </source>
</evidence>
<dbReference type="PANTHER" id="PTHR46402">
    <property type="entry name" value="SET AND MYND DOMAIN-CONTAINING PROTEIN 5"/>
    <property type="match status" value="1"/>
</dbReference>
<dbReference type="Gene3D" id="1.10.220.160">
    <property type="match status" value="1"/>
</dbReference>
<dbReference type="EMBL" id="VDMD01000010">
    <property type="protein sequence ID" value="TRM63252.1"/>
    <property type="molecule type" value="Genomic_DNA"/>
</dbReference>
<accession>A0A550CEP1</accession>
<evidence type="ECO:0000259" key="7">
    <source>
        <dbReference type="PROSITE" id="PS50280"/>
    </source>
</evidence>
<protein>
    <recommendedName>
        <fullName evidence="5">Histone-lysine N-methyltransferase SET5</fullName>
    </recommendedName>
    <alternativeName>
        <fullName evidence="4">SET domain-containing protein 5</fullName>
    </alternativeName>
</protein>
<keyword evidence="9" id="KW-1185">Reference proteome</keyword>
<dbReference type="Gene3D" id="2.170.270.10">
    <property type="entry name" value="SET domain"/>
    <property type="match status" value="1"/>
</dbReference>
<proteinExistence type="predicted"/>
<keyword evidence="3" id="KW-0949">S-adenosyl-L-methionine</keyword>
<evidence type="ECO:0000313" key="9">
    <source>
        <dbReference type="Proteomes" id="UP000320762"/>
    </source>
</evidence>
<dbReference type="InterPro" id="IPR001214">
    <property type="entry name" value="SET_dom"/>
</dbReference>
<keyword evidence="1" id="KW-0489">Methyltransferase</keyword>
<dbReference type="PANTHER" id="PTHR46402:SF2">
    <property type="entry name" value="HISTONE-LYSINE N-TRIMETHYLTRANSFERASE SMYD5"/>
    <property type="match status" value="1"/>
</dbReference>
<reference evidence="8 9" key="1">
    <citation type="journal article" date="2019" name="New Phytol.">
        <title>Comparative genomics reveals unique wood-decay strategies and fruiting body development in the Schizophyllaceae.</title>
        <authorList>
            <person name="Almasi E."/>
            <person name="Sahu N."/>
            <person name="Krizsan K."/>
            <person name="Balint B."/>
            <person name="Kovacs G.M."/>
            <person name="Kiss B."/>
            <person name="Cseklye J."/>
            <person name="Drula E."/>
            <person name="Henrissat B."/>
            <person name="Nagy I."/>
            <person name="Chovatia M."/>
            <person name="Adam C."/>
            <person name="LaButti K."/>
            <person name="Lipzen A."/>
            <person name="Riley R."/>
            <person name="Grigoriev I.V."/>
            <person name="Nagy L.G."/>
        </authorList>
    </citation>
    <scope>NUCLEOTIDE SEQUENCE [LARGE SCALE GENOMIC DNA]</scope>
    <source>
        <strain evidence="8 9">NL-1724</strain>
    </source>
</reference>
<evidence type="ECO:0000256" key="3">
    <source>
        <dbReference type="ARBA" id="ARBA00022691"/>
    </source>
</evidence>
<evidence type="ECO:0000313" key="8">
    <source>
        <dbReference type="EMBL" id="TRM63252.1"/>
    </source>
</evidence>
<dbReference type="PROSITE" id="PS50280">
    <property type="entry name" value="SET"/>
    <property type="match status" value="1"/>
</dbReference>
<comment type="catalytic activity">
    <reaction evidence="6">
        <text>L-lysyl-[histone] + S-adenosyl-L-methionine = N(6)-methyl-L-lysyl-[histone] + S-adenosyl-L-homocysteine + H(+)</text>
        <dbReference type="Rhea" id="RHEA:10024"/>
        <dbReference type="Rhea" id="RHEA-COMP:9845"/>
        <dbReference type="Rhea" id="RHEA-COMP:9846"/>
        <dbReference type="ChEBI" id="CHEBI:15378"/>
        <dbReference type="ChEBI" id="CHEBI:29969"/>
        <dbReference type="ChEBI" id="CHEBI:57856"/>
        <dbReference type="ChEBI" id="CHEBI:59789"/>
        <dbReference type="ChEBI" id="CHEBI:61929"/>
    </reaction>
    <physiologicalReaction direction="left-to-right" evidence="6">
        <dbReference type="Rhea" id="RHEA:10025"/>
    </physiologicalReaction>
</comment>
<evidence type="ECO:0000256" key="2">
    <source>
        <dbReference type="ARBA" id="ARBA00022679"/>
    </source>
</evidence>
<dbReference type="CDD" id="cd20071">
    <property type="entry name" value="SET_SMYD"/>
    <property type="match status" value="1"/>
</dbReference>
<dbReference type="GO" id="GO:0032259">
    <property type="term" value="P:methylation"/>
    <property type="evidence" value="ECO:0007669"/>
    <property type="project" value="UniProtKB-KW"/>
</dbReference>
<dbReference type="STRING" id="97359.A0A550CEP1"/>
<dbReference type="AlphaFoldDB" id="A0A550CEP1"/>
<evidence type="ECO:0000256" key="1">
    <source>
        <dbReference type="ARBA" id="ARBA00022603"/>
    </source>
</evidence>
<gene>
    <name evidence="8" type="ORF">BD626DRAFT_496060</name>
</gene>
<sequence>MASPAEEDLKKALSDLKSQNPSLGIPKIHALLLASHPDWTVSEKRTRKILQSQGLVQSGQSSIIVPTSRLISGLDVKKWTTKVEPRYFDKRRGKGLVAVEPISEGELIWKEDPLVLAPEWDYFDKQVRGVACWHCSTPLQHTGLEVPCRADGSSANYCPARFCNRLCLVRSDKTHALLCPAQNPASSKLLRYARDKQWLALYAYAQVIARFILENQNDAAALKEDLEVVRSFAQIGMEERFRNSAAVLGQEPDREAWKRGHELLVQTFFDPPTADGKKKLKKIIRKPLSPELEKELLDYDTGFLSGIGLMNLNLENHGGLYVLHSHMNHSCQPNVSVRHLDPRTALSRIFMVAKTDIAPGEELVVSYVDPNMSYNRRQAELRQWGFNCTCPRCLEQAKDAKVAAPAHGEAREGLDIGELERELKLGLGVM</sequence>
<feature type="domain" description="SET" evidence="7">
    <location>
        <begin position="81"/>
        <end position="368"/>
    </location>
</feature>
<name>A0A550CEP1_9AGAR</name>
<dbReference type="Gene3D" id="6.10.140.2220">
    <property type="match status" value="1"/>
</dbReference>
<evidence type="ECO:0000256" key="5">
    <source>
        <dbReference type="ARBA" id="ARBA00044528"/>
    </source>
</evidence>